<keyword evidence="1" id="KW-0175">Coiled coil</keyword>
<reference evidence="3" key="2">
    <citation type="submission" date="2020-11" db="EMBL/GenBank/DDBJ databases">
        <authorList>
            <person name="McCartney M.A."/>
            <person name="Auch B."/>
            <person name="Kono T."/>
            <person name="Mallez S."/>
            <person name="Becker A."/>
            <person name="Gohl D.M."/>
            <person name="Silverstein K.A.T."/>
            <person name="Koren S."/>
            <person name="Bechman K.B."/>
            <person name="Herman A."/>
            <person name="Abrahante J.E."/>
            <person name="Garbe J."/>
        </authorList>
    </citation>
    <scope>NUCLEOTIDE SEQUENCE</scope>
    <source>
        <strain evidence="3">Duluth1</strain>
        <tissue evidence="3">Whole animal</tissue>
    </source>
</reference>
<reference evidence="3" key="1">
    <citation type="journal article" date="2019" name="bioRxiv">
        <title>The Genome of the Zebra Mussel, Dreissena polymorpha: A Resource for Invasive Species Research.</title>
        <authorList>
            <person name="McCartney M.A."/>
            <person name="Auch B."/>
            <person name="Kono T."/>
            <person name="Mallez S."/>
            <person name="Zhang Y."/>
            <person name="Obille A."/>
            <person name="Becker A."/>
            <person name="Abrahante J.E."/>
            <person name="Garbe J."/>
            <person name="Badalamenti J.P."/>
            <person name="Herman A."/>
            <person name="Mangelson H."/>
            <person name="Liachko I."/>
            <person name="Sullivan S."/>
            <person name="Sone E.D."/>
            <person name="Koren S."/>
            <person name="Silverstein K.A.T."/>
            <person name="Beckman K.B."/>
            <person name="Gohl D.M."/>
        </authorList>
    </citation>
    <scope>NUCLEOTIDE SEQUENCE</scope>
    <source>
        <strain evidence="3">Duluth1</strain>
        <tissue evidence="3">Whole animal</tissue>
    </source>
</reference>
<feature type="compositionally biased region" description="Basic and acidic residues" evidence="2">
    <location>
        <begin position="1"/>
        <end position="10"/>
    </location>
</feature>
<feature type="compositionally biased region" description="Basic residues" evidence="2">
    <location>
        <begin position="11"/>
        <end position="26"/>
    </location>
</feature>
<organism evidence="3 4">
    <name type="scientific">Dreissena polymorpha</name>
    <name type="common">Zebra mussel</name>
    <name type="synonym">Mytilus polymorpha</name>
    <dbReference type="NCBI Taxonomy" id="45954"/>
    <lineage>
        <taxon>Eukaryota</taxon>
        <taxon>Metazoa</taxon>
        <taxon>Spiralia</taxon>
        <taxon>Lophotrochozoa</taxon>
        <taxon>Mollusca</taxon>
        <taxon>Bivalvia</taxon>
        <taxon>Autobranchia</taxon>
        <taxon>Heteroconchia</taxon>
        <taxon>Euheterodonta</taxon>
        <taxon>Imparidentia</taxon>
        <taxon>Neoheterodontei</taxon>
        <taxon>Myida</taxon>
        <taxon>Dreissenoidea</taxon>
        <taxon>Dreissenidae</taxon>
        <taxon>Dreissena</taxon>
    </lineage>
</organism>
<feature type="region of interest" description="Disordered" evidence="2">
    <location>
        <begin position="1"/>
        <end position="60"/>
    </location>
</feature>
<keyword evidence="4" id="KW-1185">Reference proteome</keyword>
<evidence type="ECO:0000256" key="1">
    <source>
        <dbReference type="SAM" id="Coils"/>
    </source>
</evidence>
<evidence type="ECO:0000313" key="3">
    <source>
        <dbReference type="EMBL" id="KAH3709847.1"/>
    </source>
</evidence>
<proteinExistence type="predicted"/>
<evidence type="ECO:0000313" key="4">
    <source>
        <dbReference type="Proteomes" id="UP000828390"/>
    </source>
</evidence>
<gene>
    <name evidence="3" type="ORF">DPMN_069312</name>
</gene>
<protein>
    <submittedName>
        <fullName evidence="3">Uncharacterized protein</fullName>
    </submittedName>
</protein>
<feature type="coiled-coil region" evidence="1">
    <location>
        <begin position="80"/>
        <end position="121"/>
    </location>
</feature>
<dbReference type="EMBL" id="JAIWYP010000014">
    <property type="protein sequence ID" value="KAH3709847.1"/>
    <property type="molecule type" value="Genomic_DNA"/>
</dbReference>
<comment type="caution">
    <text evidence="3">The sequence shown here is derived from an EMBL/GenBank/DDBJ whole genome shotgun (WGS) entry which is preliminary data.</text>
</comment>
<feature type="compositionally biased region" description="Polar residues" evidence="2">
    <location>
        <begin position="46"/>
        <end position="60"/>
    </location>
</feature>
<sequence>MDEDKQLKVRERNRKCKQWFRKKKQQQKGSDRESLGDSGNEVLPQPRTNMQSSENELTSSTGILTVTLPFQSKSKSTSGKKRVSRALSRAYRKVETLEDQNEELRRKLKTAQKRLQRNDQKTNQVKLITNTPTGKTDRLLKESGIDPKSVPEVRKKLIYGECLSLEVKLAKETQGNKSNRKQIIHRVALGRVMKRYRMMSTLKKHTQLNRKMSFASKSIEISKKVRLKRVKRQGFQFLERVDNSRMMPGKADAKVKFRQRKSRKGSFMTICITFTRGS</sequence>
<evidence type="ECO:0000256" key="2">
    <source>
        <dbReference type="SAM" id="MobiDB-lite"/>
    </source>
</evidence>
<name>A0A9D4BUV9_DREPO</name>
<accession>A0A9D4BUV9</accession>
<dbReference type="Proteomes" id="UP000828390">
    <property type="component" value="Unassembled WGS sequence"/>
</dbReference>
<dbReference type="AlphaFoldDB" id="A0A9D4BUV9"/>